<dbReference type="Pfam" id="PF06050">
    <property type="entry name" value="HGD-D"/>
    <property type="match status" value="1"/>
</dbReference>
<proteinExistence type="inferred from homology"/>
<dbReference type="GO" id="GO:0016836">
    <property type="term" value="F:hydro-lyase activity"/>
    <property type="evidence" value="ECO:0007669"/>
    <property type="project" value="UniProtKB-ARBA"/>
</dbReference>
<dbReference type="Gene3D" id="3.40.50.11900">
    <property type="match status" value="1"/>
</dbReference>
<evidence type="ECO:0000313" key="3">
    <source>
        <dbReference type="Proteomes" id="UP000054078"/>
    </source>
</evidence>
<dbReference type="RefSeq" id="WP_059053202.1">
    <property type="nucleotide sequence ID" value="NZ_LOJF01000001.1"/>
</dbReference>
<dbReference type="AlphaFoldDB" id="A0A100YWY3"/>
<dbReference type="Gene3D" id="3.40.50.11890">
    <property type="match status" value="1"/>
</dbReference>
<dbReference type="STRING" id="1299998.AUL39_02330"/>
<evidence type="ECO:0008006" key="4">
    <source>
        <dbReference type="Google" id="ProtNLM"/>
    </source>
</evidence>
<comment type="caution">
    <text evidence="2">The sequence shown here is derived from an EMBL/GenBank/DDBJ whole genome shotgun (WGS) entry which is preliminary data.</text>
</comment>
<dbReference type="Proteomes" id="UP000054078">
    <property type="component" value="Unassembled WGS sequence"/>
</dbReference>
<dbReference type="PANTHER" id="PTHR30548">
    <property type="entry name" value="2-HYDROXYGLUTARYL-COA DEHYDRATASE, D-COMPONENT-RELATED"/>
    <property type="match status" value="1"/>
</dbReference>
<keyword evidence="3" id="KW-1185">Reference proteome</keyword>
<dbReference type="InterPro" id="IPR010327">
    <property type="entry name" value="FldB/FldC_alpha/beta"/>
</dbReference>
<reference evidence="2 3" key="1">
    <citation type="submission" date="2015-12" db="EMBL/GenBank/DDBJ databases">
        <title>Draft Genome Sequence of Olsenella scatoligenes SK9K4T; a Producer of 3-Methylindole- (skatole) and 4-Methylphenol- (p-cresol) Isolated from Pig Feces.</title>
        <authorList>
            <person name="Li X."/>
            <person name="Borg B."/>
            <person name="Canibe N."/>
        </authorList>
    </citation>
    <scope>NUCLEOTIDE SEQUENCE [LARGE SCALE GENOMIC DNA]</scope>
    <source>
        <strain evidence="2 3">SK9K4</strain>
    </source>
</reference>
<dbReference type="EMBL" id="LOJF01000001">
    <property type="protein sequence ID" value="KUH59190.1"/>
    <property type="molecule type" value="Genomic_DNA"/>
</dbReference>
<gene>
    <name evidence="2" type="ORF">AUL39_02330</name>
</gene>
<evidence type="ECO:0000313" key="2">
    <source>
        <dbReference type="EMBL" id="KUH59190.1"/>
    </source>
</evidence>
<comment type="similarity">
    <text evidence="1">Belongs to the FldB/FldC dehydratase alpha/beta subunit family.</text>
</comment>
<accession>A0A100YWY3</accession>
<name>A0A100YWY3_TRASO</name>
<protein>
    <recommendedName>
        <fullName evidence="4">2-hydroxyacyl-CoA dehydratase</fullName>
    </recommendedName>
</protein>
<sequence length="439" mass="48146">MAGASAGERLIGWYGGVAEKNLSTRPDFVRNWLMLGFQAMRGKVHLAPYGDLLPSGNHGYQLFMDSVVGALADFDNAVVTSIFTPNEIFHALGARPVTAEAVASFASGAQAEGGFIAAAEGRGVPETYCSYHRILMGMATSGVLGKPRMLASCSVACDANNLTFKTLGRFWDVPHVYVDVPYDVSRDSVLYVADELREMGRAAEGAFSRKLDEGRLREACACSERTMRELAATLPTRRGRYLANTMTIDMMEMLDLHLSLGLPECEELAREMRRDFLAASPYEGVNLVWAHVSPYFLESLGELVNTSQTSQIVASDMMFESVTAGEAWFDASSPYEFMAERLVRSCFNGPATRRADCIEHLARETGADAVVLFCHWGCKQTAGAAQLIRRQLEGAGWPVLVLDGDACDRANCMEGQMSTRFSAFLEMVEKRKEAERHGS</sequence>
<dbReference type="PANTHER" id="PTHR30548:SF2">
    <property type="entry name" value="2-HYDROXYACYL-COA DEHYDRATASE,D-COMPONENT"/>
    <property type="match status" value="1"/>
</dbReference>
<evidence type="ECO:0000256" key="1">
    <source>
        <dbReference type="ARBA" id="ARBA00005806"/>
    </source>
</evidence>
<organism evidence="2 3">
    <name type="scientific">Tractidigestivibacter scatoligenes</name>
    <name type="common">Olsenella scatoligenes</name>
    <dbReference type="NCBI Taxonomy" id="1299998"/>
    <lineage>
        <taxon>Bacteria</taxon>
        <taxon>Bacillati</taxon>
        <taxon>Actinomycetota</taxon>
        <taxon>Coriobacteriia</taxon>
        <taxon>Coriobacteriales</taxon>
        <taxon>Atopobiaceae</taxon>
        <taxon>Tractidigestivibacter</taxon>
    </lineage>
</organism>
<dbReference type="OrthoDB" id="9810278at2"/>